<sequence length="274" mass="30876">MKKATEKHQDLPLDWPGDEKINELTSRACGLFIWASTASRFIGHYPASRLETILGGNITATQSPLDELYETTLKSAGIWSAPDLLQDFHKVLSIILSAQRPLTISAIKQLLAVSQCEGSISIVPHLYSVLSYNLDNPTAPVQILHPSFADFLFNVNRSGHVYINKDTSHKDLAIACLKRLCTKGLKRNISNLTLAFQDWKSEDLVEDIAYACLFWVDHVLATVNSSIVLIVPYIEEFLQEHLLHWFEAMSVLEKSRETIRLLDHLLRKIPSSII</sequence>
<comment type="caution">
    <text evidence="1">The sequence shown here is derived from an EMBL/GenBank/DDBJ whole genome shotgun (WGS) entry which is preliminary data.</text>
</comment>
<proteinExistence type="predicted"/>
<dbReference type="Proteomes" id="UP000790709">
    <property type="component" value="Unassembled WGS sequence"/>
</dbReference>
<protein>
    <submittedName>
        <fullName evidence="1">Uncharacterized protein</fullName>
    </submittedName>
</protein>
<name>A0ACB8AX39_9AGAM</name>
<evidence type="ECO:0000313" key="1">
    <source>
        <dbReference type="EMBL" id="KAH7917539.1"/>
    </source>
</evidence>
<dbReference type="EMBL" id="MU267023">
    <property type="protein sequence ID" value="KAH7917539.1"/>
    <property type="molecule type" value="Genomic_DNA"/>
</dbReference>
<accession>A0ACB8AX39</accession>
<evidence type="ECO:0000313" key="2">
    <source>
        <dbReference type="Proteomes" id="UP000790709"/>
    </source>
</evidence>
<keyword evidence="2" id="KW-1185">Reference proteome</keyword>
<organism evidence="1 2">
    <name type="scientific">Leucogyrophana mollusca</name>
    <dbReference type="NCBI Taxonomy" id="85980"/>
    <lineage>
        <taxon>Eukaryota</taxon>
        <taxon>Fungi</taxon>
        <taxon>Dikarya</taxon>
        <taxon>Basidiomycota</taxon>
        <taxon>Agaricomycotina</taxon>
        <taxon>Agaricomycetes</taxon>
        <taxon>Agaricomycetidae</taxon>
        <taxon>Boletales</taxon>
        <taxon>Boletales incertae sedis</taxon>
        <taxon>Leucogyrophana</taxon>
    </lineage>
</organism>
<gene>
    <name evidence="1" type="ORF">BV22DRAFT_1052360</name>
</gene>
<reference evidence="1" key="1">
    <citation type="journal article" date="2021" name="New Phytol.">
        <title>Evolutionary innovations through gain and loss of genes in the ectomycorrhizal Boletales.</title>
        <authorList>
            <person name="Wu G."/>
            <person name="Miyauchi S."/>
            <person name="Morin E."/>
            <person name="Kuo A."/>
            <person name="Drula E."/>
            <person name="Varga T."/>
            <person name="Kohler A."/>
            <person name="Feng B."/>
            <person name="Cao Y."/>
            <person name="Lipzen A."/>
            <person name="Daum C."/>
            <person name="Hundley H."/>
            <person name="Pangilinan J."/>
            <person name="Johnson J."/>
            <person name="Barry K."/>
            <person name="LaButti K."/>
            <person name="Ng V."/>
            <person name="Ahrendt S."/>
            <person name="Min B."/>
            <person name="Choi I.G."/>
            <person name="Park H."/>
            <person name="Plett J.M."/>
            <person name="Magnuson J."/>
            <person name="Spatafora J.W."/>
            <person name="Nagy L.G."/>
            <person name="Henrissat B."/>
            <person name="Grigoriev I.V."/>
            <person name="Yang Z.L."/>
            <person name="Xu J."/>
            <person name="Martin F.M."/>
        </authorList>
    </citation>
    <scope>NUCLEOTIDE SEQUENCE</scope>
    <source>
        <strain evidence="1">KUC20120723A-06</strain>
    </source>
</reference>